<proteinExistence type="predicted"/>
<name>A0ABR0GYQ4_9PEZI</name>
<protein>
    <submittedName>
        <fullName evidence="1">Uncharacterized protein</fullName>
    </submittedName>
</protein>
<keyword evidence="2" id="KW-1185">Reference proteome</keyword>
<dbReference type="EMBL" id="JAFFHA010000001">
    <property type="protein sequence ID" value="KAK4660898.1"/>
    <property type="molecule type" value="Genomic_DNA"/>
</dbReference>
<organism evidence="1 2">
    <name type="scientific">Podospora pseudocomata</name>
    <dbReference type="NCBI Taxonomy" id="2093779"/>
    <lineage>
        <taxon>Eukaryota</taxon>
        <taxon>Fungi</taxon>
        <taxon>Dikarya</taxon>
        <taxon>Ascomycota</taxon>
        <taxon>Pezizomycotina</taxon>
        <taxon>Sordariomycetes</taxon>
        <taxon>Sordariomycetidae</taxon>
        <taxon>Sordariales</taxon>
        <taxon>Podosporaceae</taxon>
        <taxon>Podospora</taxon>
    </lineage>
</organism>
<gene>
    <name evidence="1" type="ORF">QC762_0023750</name>
</gene>
<reference evidence="1 2" key="1">
    <citation type="journal article" date="2023" name="bioRxiv">
        <title>High-quality genome assemblies of four members of thePodospora anserinaspecies complex.</title>
        <authorList>
            <person name="Ament-Velasquez S.L."/>
            <person name="Vogan A.A."/>
            <person name="Wallerman O."/>
            <person name="Hartmann F."/>
            <person name="Gautier V."/>
            <person name="Silar P."/>
            <person name="Giraud T."/>
            <person name="Johannesson H."/>
        </authorList>
    </citation>
    <scope>NUCLEOTIDE SEQUENCE [LARGE SCALE GENOMIC DNA]</scope>
    <source>
        <strain evidence="1 2">CBS 415.72m</strain>
    </source>
</reference>
<evidence type="ECO:0000313" key="1">
    <source>
        <dbReference type="EMBL" id="KAK4660898.1"/>
    </source>
</evidence>
<accession>A0ABR0GYQ4</accession>
<dbReference type="Proteomes" id="UP001323405">
    <property type="component" value="Unassembled WGS sequence"/>
</dbReference>
<sequence>MSCQKSETRPKWLSIP</sequence>
<comment type="caution">
    <text evidence="1">The sequence shown here is derived from an EMBL/GenBank/DDBJ whole genome shotgun (WGS) entry which is preliminary data.</text>
</comment>
<evidence type="ECO:0000313" key="2">
    <source>
        <dbReference type="Proteomes" id="UP001323405"/>
    </source>
</evidence>